<feature type="compositionally biased region" description="Polar residues" evidence="1">
    <location>
        <begin position="470"/>
        <end position="486"/>
    </location>
</feature>
<keyword evidence="2" id="KW-0812">Transmembrane</keyword>
<dbReference type="Proteomes" id="UP000015101">
    <property type="component" value="Unassembled WGS sequence"/>
</dbReference>
<name>T1F198_HELRO</name>
<keyword evidence="5" id="KW-1185">Reference proteome</keyword>
<keyword evidence="2" id="KW-0472">Membrane</keyword>
<dbReference type="EnsemblMetazoa" id="HelroT169023">
    <property type="protein sequence ID" value="HelroP169023"/>
    <property type="gene ID" value="HelroG169023"/>
</dbReference>
<accession>T1F198</accession>
<dbReference type="CTD" id="20202598"/>
<gene>
    <name evidence="4" type="primary">20202598</name>
    <name evidence="3" type="ORF">HELRODRAFT_169023</name>
</gene>
<evidence type="ECO:0000313" key="5">
    <source>
        <dbReference type="Proteomes" id="UP000015101"/>
    </source>
</evidence>
<reference evidence="3 5" key="2">
    <citation type="journal article" date="2013" name="Nature">
        <title>Insights into bilaterian evolution from three spiralian genomes.</title>
        <authorList>
            <person name="Simakov O."/>
            <person name="Marletaz F."/>
            <person name="Cho S.J."/>
            <person name="Edsinger-Gonzales E."/>
            <person name="Havlak P."/>
            <person name="Hellsten U."/>
            <person name="Kuo D.H."/>
            <person name="Larsson T."/>
            <person name="Lv J."/>
            <person name="Arendt D."/>
            <person name="Savage R."/>
            <person name="Osoegawa K."/>
            <person name="de Jong P."/>
            <person name="Grimwood J."/>
            <person name="Chapman J.A."/>
            <person name="Shapiro H."/>
            <person name="Aerts A."/>
            <person name="Otillar R.P."/>
            <person name="Terry A.Y."/>
            <person name="Boore J.L."/>
            <person name="Grigoriev I.V."/>
            <person name="Lindberg D.R."/>
            <person name="Seaver E.C."/>
            <person name="Weisblat D.A."/>
            <person name="Putnam N.H."/>
            <person name="Rokhsar D.S."/>
        </authorList>
    </citation>
    <scope>NUCLEOTIDE SEQUENCE</scope>
</reference>
<sequence>MDLPILLNENNLTTKIFFDVHDAIEPIQHARMLHITLIIFFLVVLTFFLVGVIQLISKCRKRKAGVMRQVLSLDNQKSEQNVDGHTGDYQTKKQNLLLIGLEPKTQSCSNSGKSENLGYSWKLLNETPSNSSSKCQDISKKQGNDNFVIGCSNKPDKFLTSLSTPKRNYDELLDLLVSQRNVDEHEQPNESNAEETHRTSKDVSPLPTTNTTQLRLSNFENSTKKINPGYNVPEESIADPSDASSHHNNNTLKQAKIFFSIASNRHHLADSNAETCSDPPNNGIFISKKFLENSITRQPPPISPHVNRISQPHEYDPVYVPRHDSVGVLKRIDNESSYILNRRFLNGLMTMTNSNSGANGQNTFENITSDYYQAVPNMPTSAPIQHSRMYLSSPQPFSTLSSPSTSFSSPTYLPAIPPRISSKHPTNTFANSNNINNHCNNDSISNITSRNFHLPIHNVSLIHTERSQEPSKNISQRNSAGSSNPYDTIDETMIRDYQGR</sequence>
<feature type="compositionally biased region" description="Basic and acidic residues" evidence="1">
    <location>
        <begin position="182"/>
        <end position="201"/>
    </location>
</feature>
<evidence type="ECO:0000313" key="3">
    <source>
        <dbReference type="EMBL" id="ESO09083.1"/>
    </source>
</evidence>
<feature type="region of interest" description="Disordered" evidence="1">
    <location>
        <begin position="466"/>
        <end position="500"/>
    </location>
</feature>
<keyword evidence="2" id="KW-1133">Transmembrane helix</keyword>
<evidence type="ECO:0000256" key="1">
    <source>
        <dbReference type="SAM" id="MobiDB-lite"/>
    </source>
</evidence>
<dbReference type="EMBL" id="AMQM01003160">
    <property type="status" value="NOT_ANNOTATED_CDS"/>
    <property type="molecule type" value="Genomic_DNA"/>
</dbReference>
<dbReference type="GeneID" id="20202598"/>
<protein>
    <submittedName>
        <fullName evidence="3 4">Uncharacterized protein</fullName>
    </submittedName>
</protein>
<evidence type="ECO:0000313" key="4">
    <source>
        <dbReference type="EnsemblMetazoa" id="HelroP169023"/>
    </source>
</evidence>
<dbReference type="HOGENOM" id="CLU_545466_0_0_1"/>
<dbReference type="InParanoid" id="T1F198"/>
<feature type="region of interest" description="Disordered" evidence="1">
    <location>
        <begin position="182"/>
        <end position="248"/>
    </location>
</feature>
<dbReference type="RefSeq" id="XP_009013105.1">
    <property type="nucleotide sequence ID" value="XM_009014857.1"/>
</dbReference>
<evidence type="ECO:0000256" key="2">
    <source>
        <dbReference type="SAM" id="Phobius"/>
    </source>
</evidence>
<reference evidence="4" key="3">
    <citation type="submission" date="2015-06" db="UniProtKB">
        <authorList>
            <consortium name="EnsemblMetazoa"/>
        </authorList>
    </citation>
    <scope>IDENTIFICATION</scope>
</reference>
<feature type="transmembrane region" description="Helical" evidence="2">
    <location>
        <begin position="32"/>
        <end position="53"/>
    </location>
</feature>
<feature type="compositionally biased region" description="Polar residues" evidence="1">
    <location>
        <begin position="206"/>
        <end position="225"/>
    </location>
</feature>
<dbReference type="KEGG" id="hro:HELRODRAFT_169023"/>
<dbReference type="AlphaFoldDB" id="T1F198"/>
<reference evidence="5" key="1">
    <citation type="submission" date="2012-12" db="EMBL/GenBank/DDBJ databases">
        <authorList>
            <person name="Hellsten U."/>
            <person name="Grimwood J."/>
            <person name="Chapman J.A."/>
            <person name="Shapiro H."/>
            <person name="Aerts A."/>
            <person name="Otillar R.P."/>
            <person name="Terry A.Y."/>
            <person name="Boore J.L."/>
            <person name="Simakov O."/>
            <person name="Marletaz F."/>
            <person name="Cho S.-J."/>
            <person name="Edsinger-Gonzales E."/>
            <person name="Havlak P."/>
            <person name="Kuo D.-H."/>
            <person name="Larsson T."/>
            <person name="Lv J."/>
            <person name="Arendt D."/>
            <person name="Savage R."/>
            <person name="Osoegawa K."/>
            <person name="de Jong P."/>
            <person name="Lindberg D.R."/>
            <person name="Seaver E.C."/>
            <person name="Weisblat D.A."/>
            <person name="Putnam N.H."/>
            <person name="Grigoriev I.V."/>
            <person name="Rokhsar D.S."/>
        </authorList>
    </citation>
    <scope>NUCLEOTIDE SEQUENCE</scope>
</reference>
<dbReference type="EMBL" id="KB096023">
    <property type="protein sequence ID" value="ESO09083.1"/>
    <property type="molecule type" value="Genomic_DNA"/>
</dbReference>
<organism evidence="4 5">
    <name type="scientific">Helobdella robusta</name>
    <name type="common">Californian leech</name>
    <dbReference type="NCBI Taxonomy" id="6412"/>
    <lineage>
        <taxon>Eukaryota</taxon>
        <taxon>Metazoa</taxon>
        <taxon>Spiralia</taxon>
        <taxon>Lophotrochozoa</taxon>
        <taxon>Annelida</taxon>
        <taxon>Clitellata</taxon>
        <taxon>Hirudinea</taxon>
        <taxon>Rhynchobdellida</taxon>
        <taxon>Glossiphoniidae</taxon>
        <taxon>Helobdella</taxon>
    </lineage>
</organism>
<proteinExistence type="predicted"/>